<comment type="caution">
    <text evidence="10">The sequence shown here is derived from an EMBL/GenBank/DDBJ whole genome shotgun (WGS) entry which is preliminary data.</text>
</comment>
<dbReference type="GO" id="GO:0020037">
    <property type="term" value="F:heme binding"/>
    <property type="evidence" value="ECO:0007669"/>
    <property type="project" value="InterPro"/>
</dbReference>
<dbReference type="GO" id="GO:0004497">
    <property type="term" value="F:monooxygenase activity"/>
    <property type="evidence" value="ECO:0007669"/>
    <property type="project" value="UniProtKB-KW"/>
</dbReference>
<name>A0A9W5YNX3_9EURO</name>
<dbReference type="PRINTS" id="PR00385">
    <property type="entry name" value="P450"/>
</dbReference>
<evidence type="ECO:0000256" key="2">
    <source>
        <dbReference type="ARBA" id="ARBA00010617"/>
    </source>
</evidence>
<dbReference type="GO" id="GO:0016705">
    <property type="term" value="F:oxidoreductase activity, acting on paired donors, with incorporation or reduction of molecular oxygen"/>
    <property type="evidence" value="ECO:0007669"/>
    <property type="project" value="InterPro"/>
</dbReference>
<evidence type="ECO:0000256" key="7">
    <source>
        <dbReference type="ARBA" id="ARBA00023033"/>
    </source>
</evidence>
<proteinExistence type="inferred from homology"/>
<dbReference type="EMBL" id="BROQ01000037">
    <property type="protein sequence ID" value="GKZ21250.1"/>
    <property type="molecule type" value="Genomic_DNA"/>
</dbReference>
<keyword evidence="3 8" id="KW-0349">Heme</keyword>
<organism evidence="10 11">
    <name type="scientific">Aspergillus brasiliensis</name>
    <dbReference type="NCBI Taxonomy" id="319629"/>
    <lineage>
        <taxon>Eukaryota</taxon>
        <taxon>Fungi</taxon>
        <taxon>Dikarya</taxon>
        <taxon>Ascomycota</taxon>
        <taxon>Pezizomycotina</taxon>
        <taxon>Eurotiomycetes</taxon>
        <taxon>Eurotiomycetidae</taxon>
        <taxon>Eurotiales</taxon>
        <taxon>Aspergillaceae</taxon>
        <taxon>Aspergillus</taxon>
        <taxon>Aspergillus subgen. Circumdati</taxon>
    </lineage>
</organism>
<dbReference type="Proteomes" id="UP001143548">
    <property type="component" value="Unassembled WGS sequence"/>
</dbReference>
<protein>
    <submittedName>
        <fullName evidence="10">Uncharacterized protein</fullName>
    </submittedName>
</protein>
<dbReference type="InterPro" id="IPR036396">
    <property type="entry name" value="Cyt_P450_sf"/>
</dbReference>
<evidence type="ECO:0000256" key="3">
    <source>
        <dbReference type="ARBA" id="ARBA00022617"/>
    </source>
</evidence>
<evidence type="ECO:0000256" key="1">
    <source>
        <dbReference type="ARBA" id="ARBA00001971"/>
    </source>
</evidence>
<accession>A0A9W5YNX3</accession>
<dbReference type="PANTHER" id="PTHR24305:SF237">
    <property type="entry name" value="CYTOCHROME P450 MONOOXYGENASE ATNE-RELATED"/>
    <property type="match status" value="1"/>
</dbReference>
<evidence type="ECO:0000256" key="5">
    <source>
        <dbReference type="ARBA" id="ARBA00023002"/>
    </source>
</evidence>
<dbReference type="PRINTS" id="PR00463">
    <property type="entry name" value="EP450I"/>
</dbReference>
<reference evidence="10" key="1">
    <citation type="submission" date="2022-07" db="EMBL/GenBank/DDBJ databases">
        <title>Taxonomy of Aspergillus series Nigri: significant species reduction supported by multi-species coalescent approaches.</title>
        <authorList>
            <person name="Bian C."/>
            <person name="Kusuya Y."/>
            <person name="Sklenar F."/>
            <person name="D'hooge E."/>
            <person name="Yaguchi T."/>
            <person name="Takahashi H."/>
            <person name="Hubka V."/>
        </authorList>
    </citation>
    <scope>NUCLEOTIDE SEQUENCE</scope>
    <source>
        <strain evidence="10">CBS 733.88</strain>
    </source>
</reference>
<evidence type="ECO:0000256" key="6">
    <source>
        <dbReference type="ARBA" id="ARBA00023004"/>
    </source>
</evidence>
<dbReference type="InterPro" id="IPR050121">
    <property type="entry name" value="Cytochrome_P450_monoxygenase"/>
</dbReference>
<feature type="binding site" description="axial binding residue" evidence="8">
    <location>
        <position position="477"/>
    </location>
    <ligand>
        <name>heme</name>
        <dbReference type="ChEBI" id="CHEBI:30413"/>
    </ligand>
    <ligandPart>
        <name>Fe</name>
        <dbReference type="ChEBI" id="CHEBI:18248"/>
    </ligandPart>
</feature>
<gene>
    <name evidence="10" type="ORF">AbraCBS73388_006919</name>
</gene>
<evidence type="ECO:0000256" key="4">
    <source>
        <dbReference type="ARBA" id="ARBA00022723"/>
    </source>
</evidence>
<dbReference type="AlphaFoldDB" id="A0A9W5YNX3"/>
<evidence type="ECO:0000256" key="8">
    <source>
        <dbReference type="PIRSR" id="PIRSR602401-1"/>
    </source>
</evidence>
<keyword evidence="6 8" id="KW-0408">Iron</keyword>
<dbReference type="PROSITE" id="PS00086">
    <property type="entry name" value="CYTOCHROME_P450"/>
    <property type="match status" value="1"/>
</dbReference>
<dbReference type="InterPro" id="IPR002401">
    <property type="entry name" value="Cyt_P450_E_grp-I"/>
</dbReference>
<dbReference type="GO" id="GO:0005506">
    <property type="term" value="F:iron ion binding"/>
    <property type="evidence" value="ECO:0007669"/>
    <property type="project" value="InterPro"/>
</dbReference>
<evidence type="ECO:0000256" key="9">
    <source>
        <dbReference type="RuleBase" id="RU000461"/>
    </source>
</evidence>
<keyword evidence="4 8" id="KW-0479">Metal-binding</keyword>
<keyword evidence="5 9" id="KW-0560">Oxidoreductase</keyword>
<comment type="similarity">
    <text evidence="2 9">Belongs to the cytochrome P450 family.</text>
</comment>
<evidence type="ECO:0000313" key="10">
    <source>
        <dbReference type="EMBL" id="GKZ21250.1"/>
    </source>
</evidence>
<dbReference type="SUPFAM" id="SSF48264">
    <property type="entry name" value="Cytochrome P450"/>
    <property type="match status" value="1"/>
</dbReference>
<dbReference type="Gene3D" id="1.10.630.10">
    <property type="entry name" value="Cytochrome P450"/>
    <property type="match status" value="1"/>
</dbReference>
<sequence>MELMGCVVVALAGYIIYQLWVHPLSCYPGPFIAKLTNLYSVVHAIRGDRHEDLYHLHQRYGPVVRIGPQRVSILDAKALESIYGFHANVQKAKAYNIFYGVSIFNAIDRTVHARKRRVMSHAFSSQALRGMEPHILSAIRDWCAALGDRHPDGQVLSALSSPGGWSKPKDMVHWSACVVFDALGEICFGKTFNTSLSDANHFFFPLMALNLRIMNICGQMPLLQTLRFDKYLRRGTVANRQRQIDFSRQQLRTRLAVESTQRRDIIYYLQQARDPKTNEGYSEAELMSEVMTLLGAGMFTVSCRVWLWPNLNLFRWRTHQLNLLGSDTTNTTLTAIFYYLAHNPAILARLSAEIRAVFPTLEAIVAGPDLSQIAYLHACIDETMRVCPPVPTDLPREVLPGGLRVGEWRFPVGTVVAVPIYALHHSEEHFDRPFVYDPSRWLLHGSKRTEQGEGVSAEVLSRQRQAFVPFSIGPRACIGRSIAILELELTISRALWLYDIRLAPGTEQLGIGHQGEYKIKDHFAAGTEGPVLQFRMRQK</sequence>
<comment type="cofactor">
    <cofactor evidence="1 8">
        <name>heme</name>
        <dbReference type="ChEBI" id="CHEBI:30413"/>
    </cofactor>
</comment>
<dbReference type="InterPro" id="IPR001128">
    <property type="entry name" value="Cyt_P450"/>
</dbReference>
<dbReference type="PANTHER" id="PTHR24305">
    <property type="entry name" value="CYTOCHROME P450"/>
    <property type="match status" value="1"/>
</dbReference>
<dbReference type="InterPro" id="IPR017972">
    <property type="entry name" value="Cyt_P450_CS"/>
</dbReference>
<evidence type="ECO:0000313" key="11">
    <source>
        <dbReference type="Proteomes" id="UP001143548"/>
    </source>
</evidence>
<keyword evidence="7 9" id="KW-0503">Monooxygenase</keyword>
<dbReference type="Pfam" id="PF00067">
    <property type="entry name" value="p450"/>
    <property type="match status" value="2"/>
</dbReference>
<dbReference type="CDD" id="cd11061">
    <property type="entry name" value="CYP67-like"/>
    <property type="match status" value="1"/>
</dbReference>